<organism evidence="2 3">
    <name type="scientific">Vitis vinifera</name>
    <name type="common">Grape</name>
    <dbReference type="NCBI Taxonomy" id="29760"/>
    <lineage>
        <taxon>Eukaryota</taxon>
        <taxon>Viridiplantae</taxon>
        <taxon>Streptophyta</taxon>
        <taxon>Embryophyta</taxon>
        <taxon>Tracheophyta</taxon>
        <taxon>Spermatophyta</taxon>
        <taxon>Magnoliopsida</taxon>
        <taxon>eudicotyledons</taxon>
        <taxon>Gunneridae</taxon>
        <taxon>Pentapetalae</taxon>
        <taxon>rosids</taxon>
        <taxon>Vitales</taxon>
        <taxon>Vitaceae</taxon>
        <taxon>Viteae</taxon>
        <taxon>Vitis</taxon>
    </lineage>
</organism>
<protein>
    <recommendedName>
        <fullName evidence="1">Reverse transcriptase Ty1/copia-type domain-containing protein</fullName>
    </recommendedName>
</protein>
<dbReference type="SUPFAM" id="SSF56672">
    <property type="entry name" value="DNA/RNA polymerases"/>
    <property type="match status" value="1"/>
</dbReference>
<dbReference type="PANTHER" id="PTHR11439:SF483">
    <property type="entry name" value="PEPTIDE SYNTHASE GLIP-LIKE, PUTATIVE (AFU_ORTHOLOGUE AFUA_3G12920)-RELATED"/>
    <property type="match status" value="1"/>
</dbReference>
<dbReference type="Proteomes" id="UP001227230">
    <property type="component" value="Chromosome 19"/>
</dbReference>
<keyword evidence="3" id="KW-1185">Reference proteome</keyword>
<dbReference type="InterPro" id="IPR013103">
    <property type="entry name" value="RVT_2"/>
</dbReference>
<accession>A0ABY9E012</accession>
<dbReference type="CDD" id="cd09272">
    <property type="entry name" value="RNase_HI_RT_Ty1"/>
    <property type="match status" value="1"/>
</dbReference>
<evidence type="ECO:0000313" key="2">
    <source>
        <dbReference type="EMBL" id="WKA13295.1"/>
    </source>
</evidence>
<dbReference type="Pfam" id="PF07727">
    <property type="entry name" value="RVT_2"/>
    <property type="match status" value="1"/>
</dbReference>
<feature type="domain" description="Reverse transcriptase Ty1/copia-type" evidence="1">
    <location>
        <begin position="6"/>
        <end position="99"/>
    </location>
</feature>
<dbReference type="EMBL" id="CP126666">
    <property type="protein sequence ID" value="WKA13295.1"/>
    <property type="molecule type" value="Genomic_DNA"/>
</dbReference>
<proteinExistence type="predicted"/>
<evidence type="ECO:0000259" key="1">
    <source>
        <dbReference type="Pfam" id="PF07727"/>
    </source>
</evidence>
<reference evidence="2 3" key="1">
    <citation type="journal article" date="2023" name="Hortic Res">
        <title>The complete reference genome for grapevine (Vitis vinifera L.) genetics and breeding.</title>
        <authorList>
            <person name="Shi X."/>
            <person name="Cao S."/>
            <person name="Wang X."/>
            <person name="Huang S."/>
            <person name="Wang Y."/>
            <person name="Liu Z."/>
            <person name="Liu W."/>
            <person name="Leng X."/>
            <person name="Peng Y."/>
            <person name="Wang N."/>
            <person name="Wang Y."/>
            <person name="Ma Z."/>
            <person name="Xu X."/>
            <person name="Zhang F."/>
            <person name="Xue H."/>
            <person name="Zhong H."/>
            <person name="Wang Y."/>
            <person name="Zhang K."/>
            <person name="Velt A."/>
            <person name="Avia K."/>
            <person name="Holtgrawe D."/>
            <person name="Grimplet J."/>
            <person name="Matus J.T."/>
            <person name="Ware D."/>
            <person name="Wu X."/>
            <person name="Wang H."/>
            <person name="Liu C."/>
            <person name="Fang Y."/>
            <person name="Rustenholz C."/>
            <person name="Cheng Z."/>
            <person name="Xiao H."/>
            <person name="Zhou Y."/>
        </authorList>
    </citation>
    <scope>NUCLEOTIDE SEQUENCE [LARGE SCALE GENOMIC DNA]</scope>
    <source>
        <strain evidence="3">cv. Pinot noir / PN40024</strain>
        <tissue evidence="2">Leaf</tissue>
    </source>
</reference>
<name>A0ABY9E012_VITVI</name>
<sequence>MGKIDTNLFIKIKENDMLLVQIYVDDIIFGATNVSLCEEFSKCMQSEFEMSMMGELNFFLGLQIKQLKKGTFINQAKYIRDLLKRFKMEEAKTMKTPMSSSIKLDMDEKGKPINSTMYRGMIGSLLYLTASRPDIMYSVCLCARFQSCPKESHLSVVKRILRYLKGTMDIGLWYPKGDNFELIGYLDADFAGCKVEMKSTSGTCHFLGHSLVSWHSKKQNLVPLSTVEAGYIAAGLCCAQIFWMKQTLSDFNLIFKHIPIKCDNTSVINISKNPVHTLGLSI</sequence>
<gene>
    <name evidence="2" type="ORF">VitviT2T_030611</name>
</gene>
<dbReference type="InterPro" id="IPR043502">
    <property type="entry name" value="DNA/RNA_pol_sf"/>
</dbReference>
<evidence type="ECO:0000313" key="3">
    <source>
        <dbReference type="Proteomes" id="UP001227230"/>
    </source>
</evidence>
<dbReference type="PANTHER" id="PTHR11439">
    <property type="entry name" value="GAG-POL-RELATED RETROTRANSPOSON"/>
    <property type="match status" value="1"/>
</dbReference>